<evidence type="ECO:0000313" key="2">
    <source>
        <dbReference type="EMBL" id="MBF4693710.1"/>
    </source>
</evidence>
<protein>
    <recommendedName>
        <fullName evidence="4">YtxH domain-containing protein</fullName>
    </recommendedName>
</protein>
<dbReference type="EMBL" id="JADKNH010000006">
    <property type="protein sequence ID" value="MBF4693710.1"/>
    <property type="molecule type" value="Genomic_DNA"/>
</dbReference>
<name>A0ABR9ZTD5_9FIRM</name>
<evidence type="ECO:0000256" key="1">
    <source>
        <dbReference type="SAM" id="MobiDB-lite"/>
    </source>
</evidence>
<gene>
    <name evidence="2" type="ORF">ISU02_11280</name>
</gene>
<dbReference type="RefSeq" id="WP_194701949.1">
    <property type="nucleotide sequence ID" value="NZ_JADKNH010000006.1"/>
</dbReference>
<keyword evidence="3" id="KW-1185">Reference proteome</keyword>
<dbReference type="Proteomes" id="UP000614200">
    <property type="component" value="Unassembled WGS sequence"/>
</dbReference>
<evidence type="ECO:0000313" key="3">
    <source>
        <dbReference type="Proteomes" id="UP000614200"/>
    </source>
</evidence>
<feature type="compositionally biased region" description="Acidic residues" evidence="1">
    <location>
        <begin position="114"/>
        <end position="141"/>
    </location>
</feature>
<feature type="compositionally biased region" description="Basic and acidic residues" evidence="1">
    <location>
        <begin position="142"/>
        <end position="154"/>
    </location>
</feature>
<reference evidence="2 3" key="1">
    <citation type="submission" date="2020-11" db="EMBL/GenBank/DDBJ databases">
        <title>Fusibacter basophilias sp. nov.</title>
        <authorList>
            <person name="Qiu D."/>
        </authorList>
    </citation>
    <scope>NUCLEOTIDE SEQUENCE [LARGE SCALE GENOMIC DNA]</scope>
    <source>
        <strain evidence="2 3">Q10-2</strain>
    </source>
</reference>
<organism evidence="2 3">
    <name type="scientific">Fusibacter ferrireducens</name>
    <dbReference type="NCBI Taxonomy" id="2785058"/>
    <lineage>
        <taxon>Bacteria</taxon>
        <taxon>Bacillati</taxon>
        <taxon>Bacillota</taxon>
        <taxon>Clostridia</taxon>
        <taxon>Eubacteriales</taxon>
        <taxon>Eubacteriales Family XII. Incertae Sedis</taxon>
        <taxon>Fusibacter</taxon>
    </lineage>
</organism>
<evidence type="ECO:0008006" key="4">
    <source>
        <dbReference type="Google" id="ProtNLM"/>
    </source>
</evidence>
<sequence>MFKYAKKMEEERKYYEDMLARSEQRQTANLLVGLAIGAVAGYCAKKYVLPKLAETEYKERLSEETDLLKDRFNDLKHSFLSLKDKLPFGDCCDDLCCCGDSDEDCCCDDECCCEDDKDETEPSETTEESPAEPSVDDEIEKAEDAVKAEDTDKA</sequence>
<proteinExistence type="predicted"/>
<feature type="region of interest" description="Disordered" evidence="1">
    <location>
        <begin position="114"/>
        <end position="154"/>
    </location>
</feature>
<accession>A0ABR9ZTD5</accession>
<comment type="caution">
    <text evidence="2">The sequence shown here is derived from an EMBL/GenBank/DDBJ whole genome shotgun (WGS) entry which is preliminary data.</text>
</comment>